<dbReference type="STRING" id="1661398.A0A482VEI8"/>
<evidence type="ECO:0000256" key="3">
    <source>
        <dbReference type="ARBA" id="ARBA00022989"/>
    </source>
</evidence>
<feature type="transmembrane region" description="Helical" evidence="6">
    <location>
        <begin position="206"/>
        <end position="224"/>
    </location>
</feature>
<keyword evidence="3 6" id="KW-1133">Transmembrane helix</keyword>
<keyword evidence="9" id="KW-1185">Reference proteome</keyword>
<feature type="domain" description="Amino acid transporter transmembrane" evidence="7">
    <location>
        <begin position="100"/>
        <end position="338"/>
    </location>
</feature>
<dbReference type="Pfam" id="PF01490">
    <property type="entry name" value="Aa_trans"/>
    <property type="match status" value="1"/>
</dbReference>
<evidence type="ECO:0000313" key="9">
    <source>
        <dbReference type="Proteomes" id="UP000292052"/>
    </source>
</evidence>
<reference evidence="8 9" key="1">
    <citation type="submission" date="2017-03" db="EMBL/GenBank/DDBJ databases">
        <title>Genome of the blue death feigning beetle - Asbolus verrucosus.</title>
        <authorList>
            <person name="Rider S.D."/>
        </authorList>
    </citation>
    <scope>NUCLEOTIDE SEQUENCE [LARGE SCALE GENOMIC DNA]</scope>
    <source>
        <strain evidence="8">Butters</strain>
        <tissue evidence="8">Head and leg muscle</tissue>
    </source>
</reference>
<feature type="non-terminal residue" evidence="8">
    <location>
        <position position="338"/>
    </location>
</feature>
<dbReference type="OrthoDB" id="1684102at2759"/>
<feature type="transmembrane region" description="Helical" evidence="6">
    <location>
        <begin position="102"/>
        <end position="122"/>
    </location>
</feature>
<dbReference type="Proteomes" id="UP000292052">
    <property type="component" value="Unassembled WGS sequence"/>
</dbReference>
<comment type="subcellular location">
    <subcellularLocation>
        <location evidence="1">Membrane</location>
        <topology evidence="1">Multi-pass membrane protein</topology>
    </subcellularLocation>
</comment>
<keyword evidence="4 6" id="KW-0472">Membrane</keyword>
<comment type="caution">
    <text evidence="8">The sequence shown here is derived from an EMBL/GenBank/DDBJ whole genome shotgun (WGS) entry which is preliminary data.</text>
</comment>
<evidence type="ECO:0000256" key="1">
    <source>
        <dbReference type="ARBA" id="ARBA00004141"/>
    </source>
</evidence>
<dbReference type="PANTHER" id="PTHR22950">
    <property type="entry name" value="AMINO ACID TRANSPORTER"/>
    <property type="match status" value="1"/>
</dbReference>
<evidence type="ECO:0000256" key="2">
    <source>
        <dbReference type="ARBA" id="ARBA00022692"/>
    </source>
</evidence>
<organism evidence="8 9">
    <name type="scientific">Asbolus verrucosus</name>
    <name type="common">Desert ironclad beetle</name>
    <dbReference type="NCBI Taxonomy" id="1661398"/>
    <lineage>
        <taxon>Eukaryota</taxon>
        <taxon>Metazoa</taxon>
        <taxon>Ecdysozoa</taxon>
        <taxon>Arthropoda</taxon>
        <taxon>Hexapoda</taxon>
        <taxon>Insecta</taxon>
        <taxon>Pterygota</taxon>
        <taxon>Neoptera</taxon>
        <taxon>Endopterygota</taxon>
        <taxon>Coleoptera</taxon>
        <taxon>Polyphaga</taxon>
        <taxon>Cucujiformia</taxon>
        <taxon>Tenebrionidae</taxon>
        <taxon>Pimeliinae</taxon>
        <taxon>Asbolus</taxon>
    </lineage>
</organism>
<accession>A0A482VEI8</accession>
<feature type="region of interest" description="Disordered" evidence="5">
    <location>
        <begin position="1"/>
        <end position="38"/>
    </location>
</feature>
<evidence type="ECO:0000259" key="7">
    <source>
        <dbReference type="Pfam" id="PF01490"/>
    </source>
</evidence>
<evidence type="ECO:0000256" key="4">
    <source>
        <dbReference type="ARBA" id="ARBA00023136"/>
    </source>
</evidence>
<proteinExistence type="predicted"/>
<evidence type="ECO:0000256" key="5">
    <source>
        <dbReference type="SAM" id="MobiDB-lite"/>
    </source>
</evidence>
<feature type="transmembrane region" description="Helical" evidence="6">
    <location>
        <begin position="142"/>
        <end position="160"/>
    </location>
</feature>
<sequence length="338" mass="37424">MTSESIKLKPLGPNKYTDGEGGGNGNSPDSNEDYDPHLHREVANPTTNIETLIHLLKGCLGTGILAMPEAFKNAGILNGFVSTFLIGALCTYCLHVLVKAQLIVDFFLISYQLGICCVYVVFVGVNIKAVGDQYITELDKKLYILMTFIPFILIICVRNLKLLAPFSTLANIITFASFGVVCYYMFQDLPDFSERPSFGRLYTYPLFFGTTLFALEAVGVVIALENNMKTPKSFGGYCGVLNIGMIFVVFLYAGMGFIGYWKYGLQVEASITLNFPPTDILAQVISILYSVAIYISYGLQGYVPVAIIWNTYVAKRLEGSTHLVAWEYFLRFACVVVT</sequence>
<feature type="transmembrane region" description="Helical" evidence="6">
    <location>
        <begin position="167"/>
        <end position="186"/>
    </location>
</feature>
<feature type="transmembrane region" description="Helical" evidence="6">
    <location>
        <begin position="236"/>
        <end position="260"/>
    </location>
</feature>
<dbReference type="AlphaFoldDB" id="A0A482VEI8"/>
<gene>
    <name evidence="8" type="ORF">BDFB_008385</name>
</gene>
<dbReference type="GO" id="GO:0005774">
    <property type="term" value="C:vacuolar membrane"/>
    <property type="evidence" value="ECO:0007669"/>
    <property type="project" value="TreeGrafter"/>
</dbReference>
<dbReference type="GO" id="GO:0015179">
    <property type="term" value="F:L-amino acid transmembrane transporter activity"/>
    <property type="evidence" value="ECO:0007669"/>
    <property type="project" value="TreeGrafter"/>
</dbReference>
<feature type="transmembrane region" description="Helical" evidence="6">
    <location>
        <begin position="75"/>
        <end position="95"/>
    </location>
</feature>
<evidence type="ECO:0000256" key="6">
    <source>
        <dbReference type="SAM" id="Phobius"/>
    </source>
</evidence>
<protein>
    <submittedName>
        <fullName evidence="8">Proton-coupled amino acid transporter 1-like</fullName>
    </submittedName>
</protein>
<dbReference type="InterPro" id="IPR013057">
    <property type="entry name" value="AA_transpt_TM"/>
</dbReference>
<feature type="transmembrane region" description="Helical" evidence="6">
    <location>
        <begin position="280"/>
        <end position="299"/>
    </location>
</feature>
<name>A0A482VEI8_ASBVE</name>
<dbReference type="EMBL" id="QDEB01107475">
    <property type="protein sequence ID" value="RZB84932.1"/>
    <property type="molecule type" value="Genomic_DNA"/>
</dbReference>
<evidence type="ECO:0000313" key="8">
    <source>
        <dbReference type="EMBL" id="RZB84932.1"/>
    </source>
</evidence>
<dbReference type="PANTHER" id="PTHR22950:SF340">
    <property type="entry name" value="AMINO ACID TRANSPORTER TRANSMEMBRANE DOMAIN-CONTAINING PROTEIN-RELATED"/>
    <property type="match status" value="1"/>
</dbReference>
<keyword evidence="2 6" id="KW-0812">Transmembrane</keyword>